<comment type="caution">
    <text evidence="2">The sequence shown here is derived from an EMBL/GenBank/DDBJ whole genome shotgun (WGS) entry which is preliminary data.</text>
</comment>
<dbReference type="STRING" id="1077348.A0A2G8RV28"/>
<dbReference type="EMBL" id="AYKW01000056">
    <property type="protein sequence ID" value="PIL25349.1"/>
    <property type="molecule type" value="Genomic_DNA"/>
</dbReference>
<proteinExistence type="predicted"/>
<dbReference type="Proteomes" id="UP000230002">
    <property type="component" value="Unassembled WGS sequence"/>
</dbReference>
<protein>
    <submittedName>
        <fullName evidence="2">Uncharacterized protein</fullName>
    </submittedName>
</protein>
<evidence type="ECO:0000256" key="1">
    <source>
        <dbReference type="SAM" id="Phobius"/>
    </source>
</evidence>
<keyword evidence="1" id="KW-0812">Transmembrane</keyword>
<gene>
    <name evidence="2" type="ORF">GSI_13238</name>
</gene>
<name>A0A2G8RV28_9APHY</name>
<sequence>MNVAWLVLGVWVWVAILILRLRVFSTLPFVKAVVLTQPYFNQWSNLKAHAYTLPIVSLSLSLGAFADLLIAITFSTYLLRGGNQYSHASRTLTNMLTLYAINTGAATVTDGSLVKHHLCYLRDRGMSLCTRWQGLARPLLTTLVAKYGSVRSSLAFLVLSEMGAKPADAPAPPSLPVRPTGISVYANSFLGSLNFRAFLRHKNLARGFSGFRPSTNSDNAMDVQFGSFPSEDCESPPLAREPPVLMVEFDGGTVCEARAPGSESCVSGGDSAMKAGSVI</sequence>
<accession>A0A2G8RV28</accession>
<feature type="transmembrane region" description="Helical" evidence="1">
    <location>
        <begin position="60"/>
        <end position="79"/>
    </location>
</feature>
<evidence type="ECO:0000313" key="2">
    <source>
        <dbReference type="EMBL" id="PIL25349.1"/>
    </source>
</evidence>
<dbReference type="AlphaFoldDB" id="A0A2G8RV28"/>
<keyword evidence="3" id="KW-1185">Reference proteome</keyword>
<keyword evidence="1" id="KW-0472">Membrane</keyword>
<evidence type="ECO:0000313" key="3">
    <source>
        <dbReference type="Proteomes" id="UP000230002"/>
    </source>
</evidence>
<keyword evidence="1" id="KW-1133">Transmembrane helix</keyword>
<reference evidence="2 3" key="1">
    <citation type="journal article" date="2015" name="Sci. Rep.">
        <title>Chromosome-level genome map provides insights into diverse defense mechanisms in the medicinal fungus Ganoderma sinense.</title>
        <authorList>
            <person name="Zhu Y."/>
            <person name="Xu J."/>
            <person name="Sun C."/>
            <person name="Zhou S."/>
            <person name="Xu H."/>
            <person name="Nelson D.R."/>
            <person name="Qian J."/>
            <person name="Song J."/>
            <person name="Luo H."/>
            <person name="Xiang L."/>
            <person name="Li Y."/>
            <person name="Xu Z."/>
            <person name="Ji A."/>
            <person name="Wang L."/>
            <person name="Lu S."/>
            <person name="Hayward A."/>
            <person name="Sun W."/>
            <person name="Li X."/>
            <person name="Schwartz D.C."/>
            <person name="Wang Y."/>
            <person name="Chen S."/>
        </authorList>
    </citation>
    <scope>NUCLEOTIDE SEQUENCE [LARGE SCALE GENOMIC DNA]</scope>
    <source>
        <strain evidence="2 3">ZZ0214-1</strain>
    </source>
</reference>
<organism evidence="2 3">
    <name type="scientific">Ganoderma sinense ZZ0214-1</name>
    <dbReference type="NCBI Taxonomy" id="1077348"/>
    <lineage>
        <taxon>Eukaryota</taxon>
        <taxon>Fungi</taxon>
        <taxon>Dikarya</taxon>
        <taxon>Basidiomycota</taxon>
        <taxon>Agaricomycotina</taxon>
        <taxon>Agaricomycetes</taxon>
        <taxon>Polyporales</taxon>
        <taxon>Polyporaceae</taxon>
        <taxon>Ganoderma</taxon>
    </lineage>
</organism>